<name>A0A174UQZ7_9BACE</name>
<evidence type="ECO:0000313" key="12">
    <source>
        <dbReference type="EMBL" id="UVQ95672.1"/>
    </source>
</evidence>
<dbReference type="EMBL" id="QRKD01000002">
    <property type="protein sequence ID" value="RHH93887.1"/>
    <property type="molecule type" value="Genomic_DNA"/>
</dbReference>
<feature type="domain" description="ABC3 transporter permease C-terminal" evidence="7">
    <location>
        <begin position="683"/>
        <end position="796"/>
    </location>
</feature>
<keyword evidence="10" id="KW-0378">Hydrolase</keyword>
<dbReference type="Pfam" id="PF12704">
    <property type="entry name" value="MacB_PCD"/>
    <property type="match status" value="1"/>
</dbReference>
<evidence type="ECO:0000256" key="4">
    <source>
        <dbReference type="ARBA" id="ARBA00022989"/>
    </source>
</evidence>
<dbReference type="EMBL" id="CZBL01000008">
    <property type="protein sequence ID" value="CUQ22210.1"/>
    <property type="molecule type" value="Genomic_DNA"/>
</dbReference>
<dbReference type="InterPro" id="IPR050250">
    <property type="entry name" value="Macrolide_Exporter_MacB"/>
</dbReference>
<evidence type="ECO:0000313" key="14">
    <source>
        <dbReference type="Proteomes" id="UP000095725"/>
    </source>
</evidence>
<keyword evidence="5 6" id="KW-0472">Membrane</keyword>
<sequence>MKNQLSAIKALFRFRIYTIINIIGLAISVAATLIIVRYIHQEVTVDHFCKDLNQLYILTAQRSNGHISIIDNTDRNNDPNFIDPMKNPEVEKYSYCISFKDDYIIVDDHRFQANVLVTDSFFLQLMDYPVISGIKTIQRPDDAIITRKYAKHLFKDENPLGKQLVSSAGYTLTIRGIVDEPDTKSSLQFDLITPVNQGKYMDWSRMGFCITRLVKGTELAKFNEKISKPQSLICFSHSPIQFRLFPLKELYFNKVVSSASGFFLRGNKEHVIVLSVVACMLLLVGIFNFINIYTVIILKRAREFGVKKVYGASGIQVFSQIYAENLCMVATSMLIIWMLIEVTAGLFATVYSIPVKPDLKFDLLLSLIILFGLPLITSIYPFLRYNYSSPITSLRSVSVGGHSIVSRAFFLFVQYIITFCLIVVSLYFVRQLYTMLHADLGYRAKDIISCQFLSHETQNRRYASDEEWQKEHDLEQHKEQVIKQKMNACPLFVTWSYGEIPINLEPYINLEADNGEKHKVALMNADKEYMDMFGLKLKEGREWNDKDQFAQYKMIINETAKKLFQIKNIEEASLQPESRLWWSMGIDEGKNPPFEIVGVIEDFRTGHLAKGDAPLAILYDKGDNPTNPLIATIVEGKRKEAVDFLKELHDEVLGQGEFDYSFVEDEVKKLYDEDKRATQIYVTFAGLAICISCLGLFGLSLYDIRQRYREIALRKVNGATGKQVALLLVRKYLYILGAAFAVAIPLAYYIIHDYTKDFTVKAPVGVDIFITGFILTLIISLGTLLWQVRRAVRINPALIMKSE</sequence>
<dbReference type="RefSeq" id="WP_005681127.1">
    <property type="nucleotide sequence ID" value="NZ_CABMOQ010000007.1"/>
</dbReference>
<evidence type="ECO:0000256" key="2">
    <source>
        <dbReference type="ARBA" id="ARBA00022475"/>
    </source>
</evidence>
<dbReference type="PANTHER" id="PTHR30572">
    <property type="entry name" value="MEMBRANE COMPONENT OF TRANSPORTER-RELATED"/>
    <property type="match status" value="1"/>
</dbReference>
<evidence type="ECO:0000313" key="11">
    <source>
        <dbReference type="EMBL" id="RHH93887.1"/>
    </source>
</evidence>
<dbReference type="Proteomes" id="UP000095725">
    <property type="component" value="Unassembled WGS sequence"/>
</dbReference>
<evidence type="ECO:0000256" key="5">
    <source>
        <dbReference type="ARBA" id="ARBA00023136"/>
    </source>
</evidence>
<keyword evidence="3 6" id="KW-0812">Transmembrane</keyword>
<feature type="domain" description="MacB-like periplasmic core" evidence="8">
    <location>
        <begin position="18"/>
        <end position="226"/>
    </location>
</feature>
<dbReference type="EC" id="3.6.3.-" evidence="10"/>
<dbReference type="Proteomes" id="UP000283512">
    <property type="component" value="Unassembled WGS sequence"/>
</dbReference>
<dbReference type="GO" id="GO:0016787">
    <property type="term" value="F:hydrolase activity"/>
    <property type="evidence" value="ECO:0007669"/>
    <property type="project" value="UniProtKB-KW"/>
</dbReference>
<dbReference type="GO" id="GO:0022857">
    <property type="term" value="F:transmembrane transporter activity"/>
    <property type="evidence" value="ECO:0007669"/>
    <property type="project" value="TreeGrafter"/>
</dbReference>
<dbReference type="EMBL" id="CZAI01000003">
    <property type="protein sequence ID" value="CUP20540.1"/>
    <property type="molecule type" value="Genomic_DNA"/>
</dbReference>
<dbReference type="InterPro" id="IPR003838">
    <property type="entry name" value="ABC3_permease_C"/>
</dbReference>
<evidence type="ECO:0000256" key="1">
    <source>
        <dbReference type="ARBA" id="ARBA00004651"/>
    </source>
</evidence>
<evidence type="ECO:0000259" key="7">
    <source>
        <dbReference type="Pfam" id="PF02687"/>
    </source>
</evidence>
<feature type="transmembrane region" description="Helical" evidence="6">
    <location>
        <begin position="326"/>
        <end position="351"/>
    </location>
</feature>
<accession>A0A174UQZ7</accession>
<evidence type="ECO:0000259" key="8">
    <source>
        <dbReference type="Pfam" id="PF12704"/>
    </source>
</evidence>
<evidence type="ECO:0000313" key="9">
    <source>
        <dbReference type="EMBL" id="CUP20540.1"/>
    </source>
</evidence>
<dbReference type="InterPro" id="IPR025857">
    <property type="entry name" value="MacB_PCD"/>
</dbReference>
<feature type="transmembrane region" description="Helical" evidence="6">
    <location>
        <begin position="763"/>
        <end position="786"/>
    </location>
</feature>
<protein>
    <submittedName>
        <fullName evidence="11">ABC transporter permease</fullName>
    </submittedName>
    <submittedName>
        <fullName evidence="10">FtsX-related transporter permease</fullName>
        <ecNumber evidence="10">3.6.3.-</ecNumber>
    </submittedName>
</protein>
<dbReference type="Proteomes" id="UP001060260">
    <property type="component" value="Chromosome"/>
</dbReference>
<feature type="transmembrane region" description="Helical" evidence="6">
    <location>
        <begin position="732"/>
        <end position="751"/>
    </location>
</feature>
<feature type="transmembrane region" description="Helical" evidence="6">
    <location>
        <begin position="680"/>
        <end position="702"/>
    </location>
</feature>
<gene>
    <name evidence="10" type="primary">macB_12</name>
    <name evidence="9" type="synonym">macB_6</name>
    <name evidence="11" type="ORF">DW190_04140</name>
    <name evidence="9" type="ORF">ERS852494_01756</name>
    <name evidence="10" type="ORF">ERS852558_02226</name>
    <name evidence="12" type="ORF">NXW23_15055</name>
</gene>
<proteinExistence type="predicted"/>
<dbReference type="Proteomes" id="UP000095657">
    <property type="component" value="Unassembled WGS sequence"/>
</dbReference>
<feature type="transmembrane region" description="Helical" evidence="6">
    <location>
        <begin position="404"/>
        <end position="429"/>
    </location>
</feature>
<comment type="subcellular location">
    <subcellularLocation>
        <location evidence="1">Cell membrane</location>
        <topology evidence="1">Multi-pass membrane protein</topology>
    </subcellularLocation>
</comment>
<dbReference type="GO" id="GO:0005886">
    <property type="term" value="C:plasma membrane"/>
    <property type="evidence" value="ECO:0007669"/>
    <property type="project" value="UniProtKB-SubCell"/>
</dbReference>
<evidence type="ECO:0000313" key="10">
    <source>
        <dbReference type="EMBL" id="CUQ22210.1"/>
    </source>
</evidence>
<feature type="transmembrane region" description="Helical" evidence="6">
    <location>
        <begin position="272"/>
        <end position="298"/>
    </location>
</feature>
<reference evidence="13 14" key="1">
    <citation type="submission" date="2015-09" db="EMBL/GenBank/DDBJ databases">
        <authorList>
            <consortium name="Pathogen Informatics"/>
        </authorList>
    </citation>
    <scope>NUCLEOTIDE SEQUENCE [LARGE SCALE GENOMIC DNA]</scope>
    <source>
        <strain evidence="9 13">2789STDY5834880</strain>
        <strain evidence="10 14">2789STDY5834946</strain>
    </source>
</reference>
<evidence type="ECO:0000313" key="15">
    <source>
        <dbReference type="Proteomes" id="UP000283512"/>
    </source>
</evidence>
<feature type="transmembrane region" description="Helical" evidence="6">
    <location>
        <begin position="363"/>
        <end position="383"/>
    </location>
</feature>
<dbReference type="EMBL" id="CP103166">
    <property type="protein sequence ID" value="UVQ95672.1"/>
    <property type="molecule type" value="Genomic_DNA"/>
</dbReference>
<reference evidence="12" key="3">
    <citation type="submission" date="2022-08" db="EMBL/GenBank/DDBJ databases">
        <title>Genome Sequencing of Bacteroides fragilis Group Isolates with Nanopore Technology.</title>
        <authorList>
            <person name="Tisza M.J."/>
            <person name="Smith D."/>
            <person name="Dekker J.P."/>
        </authorList>
    </citation>
    <scope>NUCLEOTIDE SEQUENCE</scope>
    <source>
        <strain evidence="12">BFG-474</strain>
    </source>
</reference>
<organism evidence="10 14">
    <name type="scientific">Bacteroides caccae</name>
    <dbReference type="NCBI Taxonomy" id="47678"/>
    <lineage>
        <taxon>Bacteria</taxon>
        <taxon>Pseudomonadati</taxon>
        <taxon>Bacteroidota</taxon>
        <taxon>Bacteroidia</taxon>
        <taxon>Bacteroidales</taxon>
        <taxon>Bacteroidaceae</taxon>
        <taxon>Bacteroides</taxon>
    </lineage>
</organism>
<dbReference type="PANTHER" id="PTHR30572:SF18">
    <property type="entry name" value="ABC-TYPE MACROLIDE FAMILY EXPORT SYSTEM PERMEASE COMPONENT 2"/>
    <property type="match status" value="1"/>
</dbReference>
<evidence type="ECO:0000313" key="13">
    <source>
        <dbReference type="Proteomes" id="UP000095657"/>
    </source>
</evidence>
<dbReference type="Pfam" id="PF02687">
    <property type="entry name" value="FtsX"/>
    <property type="match status" value="2"/>
</dbReference>
<feature type="transmembrane region" description="Helical" evidence="6">
    <location>
        <begin position="12"/>
        <end position="39"/>
    </location>
</feature>
<dbReference type="STRING" id="47678.ERS852494_01756"/>
<reference evidence="11 15" key="2">
    <citation type="submission" date="2018-08" db="EMBL/GenBank/DDBJ databases">
        <title>A genome reference for cultivated species of the human gut microbiota.</title>
        <authorList>
            <person name="Zou Y."/>
            <person name="Xue W."/>
            <person name="Luo G."/>
        </authorList>
    </citation>
    <scope>NUCLEOTIDE SEQUENCE [LARGE SCALE GENOMIC DNA]</scope>
    <source>
        <strain evidence="11 15">AM16-49B</strain>
    </source>
</reference>
<dbReference type="AlphaFoldDB" id="A0A174UQZ7"/>
<keyword evidence="4 6" id="KW-1133">Transmembrane helix</keyword>
<evidence type="ECO:0000256" key="6">
    <source>
        <dbReference type="SAM" id="Phobius"/>
    </source>
</evidence>
<keyword evidence="2" id="KW-1003">Cell membrane</keyword>
<feature type="domain" description="ABC3 transporter permease C-terminal" evidence="7">
    <location>
        <begin position="276"/>
        <end position="388"/>
    </location>
</feature>
<dbReference type="GeneID" id="75114687"/>
<evidence type="ECO:0000256" key="3">
    <source>
        <dbReference type="ARBA" id="ARBA00022692"/>
    </source>
</evidence>